<sequence length="477" mass="52338">MTGEPINFLPQSEFYLPQPPQKHRAKVVFLLCLGLALILGLFIFTRSGRGEQTMDPLAYDPVTLEPKKPKSLMGKIGYVVFNRGSIRLAGEDEDRVNILLLGMGGPGHDGPYLTDTIMVASIKPSTKQVALISVPRDMAVNIPGYGTFKVNHANAFGEEKKPEWGAAFATEVISQTLDLPLHYYIRLDFKAFAEIIDEVGGVRVNVERSFTDPMFPAPKDEYQTVSFERGVQTMDGDTALTFARSRHGNNGEGSDFARARRQQKIILALKEKLLSFSTLINPVKTNHVLTSLENHLTTNLEFSQMMSLFKLAREMKTEQIISLVLDSGPGGYLRNTFGASGAFLLEPTAGNFRDINAAVKNIFTASAAQANDTPAQEKPSLPPNLVEIQNGTWNPGLAARLKKRLEGEGFIVGDIGNTTQKPVTQSGIYRAEEDASADVIRALVNELHIPERETPPSFITATSTTQVLIVLGDDFVD</sequence>
<evidence type="ECO:0000313" key="6">
    <source>
        <dbReference type="Proteomes" id="UP000033870"/>
    </source>
</evidence>
<comment type="similarity">
    <text evidence="1">Belongs to the LytR/CpsA/Psr (LCP) family.</text>
</comment>
<keyword evidence="2" id="KW-0472">Membrane</keyword>
<evidence type="ECO:0000259" key="3">
    <source>
        <dbReference type="Pfam" id="PF03816"/>
    </source>
</evidence>
<dbReference type="NCBIfam" id="TIGR00350">
    <property type="entry name" value="lytR_cpsA_psr"/>
    <property type="match status" value="1"/>
</dbReference>
<protein>
    <recommendedName>
        <fullName evidence="7">Cell envelope-related transcriptional attenuator</fullName>
    </recommendedName>
</protein>
<dbReference type="InterPro" id="IPR027381">
    <property type="entry name" value="LytR/CpsA/Psr_C"/>
</dbReference>
<dbReference type="STRING" id="1619044.UY92_C0016G0006"/>
<evidence type="ECO:0000259" key="4">
    <source>
        <dbReference type="Pfam" id="PF13399"/>
    </source>
</evidence>
<feature type="domain" description="Cell envelope-related transcriptional attenuator" evidence="3">
    <location>
        <begin position="114"/>
        <end position="273"/>
    </location>
</feature>
<dbReference type="PANTHER" id="PTHR33392:SF6">
    <property type="entry name" value="POLYISOPRENYL-TEICHOIC ACID--PEPTIDOGLYCAN TEICHOIC ACID TRANSFERASE TAGU"/>
    <property type="match status" value="1"/>
</dbReference>
<comment type="caution">
    <text evidence="5">The sequence shown here is derived from an EMBL/GenBank/DDBJ whole genome shotgun (WGS) entry which is preliminary data.</text>
</comment>
<proteinExistence type="inferred from homology"/>
<dbReference type="InterPro" id="IPR050922">
    <property type="entry name" value="LytR/CpsA/Psr_CW_biosynth"/>
</dbReference>
<dbReference type="Pfam" id="PF03816">
    <property type="entry name" value="LytR_cpsA_psr"/>
    <property type="match status" value="1"/>
</dbReference>
<reference evidence="5 6" key="1">
    <citation type="journal article" date="2015" name="Nature">
        <title>rRNA introns, odd ribosomes, and small enigmatic genomes across a large radiation of phyla.</title>
        <authorList>
            <person name="Brown C.T."/>
            <person name="Hug L.A."/>
            <person name="Thomas B.C."/>
            <person name="Sharon I."/>
            <person name="Castelle C.J."/>
            <person name="Singh A."/>
            <person name="Wilkins M.J."/>
            <person name="Williams K.H."/>
            <person name="Banfield J.F."/>
        </authorList>
    </citation>
    <scope>NUCLEOTIDE SEQUENCE [LARGE SCALE GENOMIC DNA]</scope>
</reference>
<evidence type="ECO:0000313" key="5">
    <source>
        <dbReference type="EMBL" id="KKW41551.1"/>
    </source>
</evidence>
<organism evidence="5 6">
    <name type="scientific">Candidatus Magasanikbacteria bacterium GW2011_GWA2_56_11</name>
    <dbReference type="NCBI Taxonomy" id="1619044"/>
    <lineage>
        <taxon>Bacteria</taxon>
        <taxon>Candidatus Magasanikiibacteriota</taxon>
    </lineage>
</organism>
<feature type="domain" description="LytR/CpsA/Psr regulator C-terminal" evidence="4">
    <location>
        <begin position="386"/>
        <end position="475"/>
    </location>
</feature>
<accession>A0A0G1YE93</accession>
<evidence type="ECO:0008006" key="7">
    <source>
        <dbReference type="Google" id="ProtNLM"/>
    </source>
</evidence>
<dbReference type="InterPro" id="IPR004474">
    <property type="entry name" value="LytR_CpsA_psr"/>
</dbReference>
<keyword evidence="2" id="KW-0812">Transmembrane</keyword>
<evidence type="ECO:0000256" key="2">
    <source>
        <dbReference type="SAM" id="Phobius"/>
    </source>
</evidence>
<name>A0A0G1YE93_9BACT</name>
<gene>
    <name evidence="5" type="ORF">UY92_C0016G0006</name>
</gene>
<evidence type="ECO:0000256" key="1">
    <source>
        <dbReference type="ARBA" id="ARBA00006068"/>
    </source>
</evidence>
<dbReference type="Gene3D" id="3.30.70.2390">
    <property type="match status" value="1"/>
</dbReference>
<dbReference type="Pfam" id="PF13399">
    <property type="entry name" value="LytR_C"/>
    <property type="match status" value="1"/>
</dbReference>
<keyword evidence="2" id="KW-1133">Transmembrane helix</keyword>
<dbReference type="PANTHER" id="PTHR33392">
    <property type="entry name" value="POLYISOPRENYL-TEICHOIC ACID--PEPTIDOGLYCAN TEICHOIC ACID TRANSFERASE TAGU"/>
    <property type="match status" value="1"/>
</dbReference>
<dbReference type="Proteomes" id="UP000033870">
    <property type="component" value="Unassembled WGS sequence"/>
</dbReference>
<dbReference type="AlphaFoldDB" id="A0A0G1YE93"/>
<dbReference type="Gene3D" id="3.40.630.190">
    <property type="entry name" value="LCP protein"/>
    <property type="match status" value="1"/>
</dbReference>
<feature type="transmembrane region" description="Helical" evidence="2">
    <location>
        <begin position="27"/>
        <end position="44"/>
    </location>
</feature>
<dbReference type="EMBL" id="LCRX01000016">
    <property type="protein sequence ID" value="KKW41551.1"/>
    <property type="molecule type" value="Genomic_DNA"/>
</dbReference>